<organism evidence="2">
    <name type="scientific">uncultured Aureispira sp</name>
    <dbReference type="NCBI Taxonomy" id="1331704"/>
    <lineage>
        <taxon>Bacteria</taxon>
        <taxon>Pseudomonadati</taxon>
        <taxon>Bacteroidota</taxon>
        <taxon>Saprospiria</taxon>
        <taxon>Saprospirales</taxon>
        <taxon>Saprospiraceae</taxon>
        <taxon>Aureispira</taxon>
        <taxon>environmental samples</taxon>
    </lineage>
</organism>
<reference evidence="2" key="1">
    <citation type="submission" date="2020-01" db="EMBL/GenBank/DDBJ databases">
        <authorList>
            <person name="Meier V. D."/>
            <person name="Meier V D."/>
        </authorList>
    </citation>
    <scope>NUCLEOTIDE SEQUENCE</scope>
    <source>
        <strain evidence="2">HLG_WM_MAG_10</strain>
    </source>
</reference>
<gene>
    <name evidence="2" type="ORF">HELGO_WM26627</name>
</gene>
<evidence type="ECO:0000259" key="1">
    <source>
        <dbReference type="PROSITE" id="PS50093"/>
    </source>
</evidence>
<dbReference type="Gene3D" id="2.60.40.10">
    <property type="entry name" value="Immunoglobulins"/>
    <property type="match status" value="1"/>
</dbReference>
<dbReference type="EMBL" id="CACVAQ010000537">
    <property type="protein sequence ID" value="CAA6830146.1"/>
    <property type="molecule type" value="Genomic_DNA"/>
</dbReference>
<dbReference type="InterPro" id="IPR013783">
    <property type="entry name" value="Ig-like_fold"/>
</dbReference>
<dbReference type="Pfam" id="PF18962">
    <property type="entry name" value="Por_Secre_tail"/>
    <property type="match status" value="1"/>
</dbReference>
<accession>A0A6S6UA86</accession>
<evidence type="ECO:0000313" key="2">
    <source>
        <dbReference type="EMBL" id="CAA6830146.1"/>
    </source>
</evidence>
<feature type="domain" description="PKD" evidence="1">
    <location>
        <begin position="1120"/>
        <end position="1175"/>
    </location>
</feature>
<dbReference type="SUPFAM" id="SSF49299">
    <property type="entry name" value="PKD domain"/>
    <property type="match status" value="1"/>
</dbReference>
<dbReference type="PROSITE" id="PS50093">
    <property type="entry name" value="PKD"/>
    <property type="match status" value="1"/>
</dbReference>
<proteinExistence type="predicted"/>
<dbReference type="NCBIfam" id="TIGR04183">
    <property type="entry name" value="Por_Secre_tail"/>
    <property type="match status" value="1"/>
</dbReference>
<dbReference type="InterPro" id="IPR035986">
    <property type="entry name" value="PKD_dom_sf"/>
</dbReference>
<sequence>RPAGNPEKFLPANAGIGTHALTYIIQNGTCINSVEDSITVVPAPTPISMPDTICRNYGTTPFAREIAVFPYGPPTASYPPNTAVASFEDELNIISIRGEGVDSVNLTLGNESYMYDPTKVLSGNHDTLIIQYGFYRHEEVDSSGTVIPFDTLEYVVAQIIKPIYIEDTTDVNIIDTIVSPFYCQENTLHLLAGNPSSNAFGGGLFMLYGGTNQYQFGDTLANSVINPYDVNNLENATTTYDLVYVLNGAACNNSDTMSVTIGRGLNPAFATANGLDEFCDTDPNVMITHNVLPPDTAIWTIGGVPQPSYVFGPDPLDPGIHVVGLQQLFTYTQGIDTFVCSATALDTFTIHALPALTVLPPLENQYCANDTIVDLIVGPLPGCPSYATSGHVLLDEQFDAGIPPSWLTTYNFGGKNWAGATSLPQGGTGGAAFIDTSQVLNDSWLVTQTVDLVAGHRYRLTYMVRAGELDSTCSGFCDASLLVAIGATSNPASMGTQLDFQAAINNDQTYVRYVVDHYHDTLAGFITGSYNIGFRSTTPAFGRSLRLDNVRMRDMTLNDCFLAGIGYMDGPGVHHVEDSLYQFNPLAVPAGDVDVKYIYTDIRGCQDSLVFPITVDTAPIVSFTDLPLTYCENEPTLLLTGTPLGGAFTSTIGNNLVPVGLAVLDTANFPVNYQTNSTGTDIVSYRFEDNNGCFEIMHDTIDIVPLLDSMFISSSLDPFGNGHCVNADSTILDVSLFSGTAITNGVFYGSGVRNGAAGAGAALFYPDSAVIDMGHIGEVTIDYIYTTTTGCADTTIFKTKVHALPDLSFMNLPDSLCLNRDSFQVVAINQVVTGLMGQITYQDTLINNSGQFIARDTNGVQLSNFIQLFDTLYPYLADGYSQVNVTYTYTAVDTFGFCSSTISDSVRIDSVPEVYFQDLNPYYCENEPTSLFLAFPAFSVGSGYLLIDSTQIDSSFFWIDPAVMVGPGLTTAVYPTYYTFTDTRGCSGEVYDTFEVRPYPRITFDPMAQDTFCRQVGLYDMRQLLIAPIGGYFTDNLALTSVQDSFYLNLNSVAGPRLVTYHYTDPVTQCQNDSAIWLYLFNSPDIDFTIYGGCAQMDITFDGIANNLETGIDSITRIWWDFEGNGILTNSHLDTSAITIPDTTYQYATNGTYNVTLNVENQGSCPATITKSLIVSPYYNLSANYFEDFNSGAGDWYDDQPISVTPNNVWTHENSLTSNFISNSDGFWVTMAAEPLYEVSQSAWVYSPCFDFTNSQRPMIALDLWRDVLPGIDGAVFEFYNNTNNEWELVGNVDEGINWYQSDFVLGRPGNQLNASFPSGWTGRSNGSESARLRLDQFKGQRDIRFRIAFATSSQTVIDSTSGNGYEGVAFDNVWIGERTRNVLIEHFDHVDYVNANSLTSSFINQSVYNTIFNTVNGLDVILIQYQTEDQNLGTDPVFSTNSADLGSRQYQYSAQPNNIFVDGRTIGNGLSESLDQSDLDYDMLQFPDFDIQINTPVTIVNGVLSTSATVEALVAKDSSITYTTRVAVIQDSFTYVGNSHMLSVFRKMLPNNGGVRKTGGWQLGEQQSIAQSLTLSTLGQQVPVNETQLEVVVFLQNANDQVREVYQAATTQDLNRYTGTTQLKDDVATEIFDLNVYPNPSSDLFNVEFDKALEGAYTWRLVDVTGRVLQTGLTATGTEKFTIDAERLVDGAYFFIINSDDNRAYAQRKLIVLK</sequence>
<protein>
    <submittedName>
        <fullName evidence="2">CUB domain protein</fullName>
    </submittedName>
</protein>
<dbReference type="CDD" id="cd00146">
    <property type="entry name" value="PKD"/>
    <property type="match status" value="1"/>
</dbReference>
<dbReference type="InterPro" id="IPR026444">
    <property type="entry name" value="Secre_tail"/>
</dbReference>
<name>A0A6S6UA86_9BACT</name>
<dbReference type="InterPro" id="IPR000601">
    <property type="entry name" value="PKD_dom"/>
</dbReference>
<feature type="non-terminal residue" evidence="2">
    <location>
        <position position="1"/>
    </location>
</feature>